<keyword evidence="2" id="KW-0723">Serine/threonine-protein kinase</keyword>
<sequence>MDDLCHAALRADDRSYFSLLKKEVHTRALAAGFSERRTGEVDIVVAELLSNLAKHADGGQLLVKTIHDGNRPGIELIAVDNGPGMADVGRMMADGMSTKNTLGHGLGSMKRLSDLLQVYSQKDWGTLTLARLFDEKPTTLPAQPVEIRALVLPKPGETECGDGFFCRQDEDFIRLFLGDGLGHGPEAAAAVQAAGAAFLDCASNDPVAIIRHLHTEVRKTRGLVGTAALFDRRKKTWQLCGVGNIATRLLSGGVSKNYMSYNGIIGHNLPRTLNAHAVPGEKGQHLVLCSDGIRSRWDLLRHPTLLRYDGSLLAAALYKDYGRMTDDMSVLCCRLNS</sequence>
<dbReference type="SUPFAM" id="SSF55874">
    <property type="entry name" value="ATPase domain of HSP90 chaperone/DNA topoisomerase II/histidine kinase"/>
    <property type="match status" value="1"/>
</dbReference>
<dbReference type="InterPro" id="IPR036890">
    <property type="entry name" value="HATPase_C_sf"/>
</dbReference>
<dbReference type="InterPro" id="IPR001932">
    <property type="entry name" value="PPM-type_phosphatase-like_dom"/>
</dbReference>
<gene>
    <name evidence="2" type="ORF">E0486_09695</name>
</gene>
<evidence type="ECO:0000313" key="3">
    <source>
        <dbReference type="Proteomes" id="UP000295164"/>
    </source>
</evidence>
<evidence type="ECO:0000313" key="2">
    <source>
        <dbReference type="EMBL" id="TCZ71813.1"/>
    </source>
</evidence>
<evidence type="ECO:0000259" key="1">
    <source>
        <dbReference type="SMART" id="SM00331"/>
    </source>
</evidence>
<dbReference type="EMBL" id="SKFH01000012">
    <property type="protein sequence ID" value="TCZ71813.1"/>
    <property type="molecule type" value="Genomic_DNA"/>
</dbReference>
<name>A0A4R4E4E7_9BACT</name>
<dbReference type="PANTHER" id="PTHR35801:SF1">
    <property type="entry name" value="PHOSPHOSERINE PHOSPHATASE RSBX"/>
    <property type="match status" value="1"/>
</dbReference>
<dbReference type="Pfam" id="PF07228">
    <property type="entry name" value="SpoIIE"/>
    <property type="match status" value="1"/>
</dbReference>
<dbReference type="SMART" id="SM00331">
    <property type="entry name" value="PP2C_SIG"/>
    <property type="match status" value="1"/>
</dbReference>
<dbReference type="Gene3D" id="3.60.40.10">
    <property type="entry name" value="PPM-type phosphatase domain"/>
    <property type="match status" value="1"/>
</dbReference>
<feature type="domain" description="PPM-type phosphatase" evidence="1">
    <location>
        <begin position="142"/>
        <end position="335"/>
    </location>
</feature>
<organism evidence="2 3">
    <name type="scientific">Flaviaesturariibacter aridisoli</name>
    <dbReference type="NCBI Taxonomy" id="2545761"/>
    <lineage>
        <taxon>Bacteria</taxon>
        <taxon>Pseudomonadati</taxon>
        <taxon>Bacteroidota</taxon>
        <taxon>Chitinophagia</taxon>
        <taxon>Chitinophagales</taxon>
        <taxon>Chitinophagaceae</taxon>
        <taxon>Flaviaestuariibacter</taxon>
    </lineage>
</organism>
<dbReference type="InterPro" id="IPR039248">
    <property type="entry name" value="Ptase_RsbX"/>
</dbReference>
<proteinExistence type="predicted"/>
<dbReference type="InterPro" id="IPR036457">
    <property type="entry name" value="PPM-type-like_dom_sf"/>
</dbReference>
<dbReference type="AlphaFoldDB" id="A0A4R4E4E7"/>
<keyword evidence="2" id="KW-0418">Kinase</keyword>
<dbReference type="OrthoDB" id="479131at2"/>
<dbReference type="RefSeq" id="WP_131851966.1">
    <property type="nucleotide sequence ID" value="NZ_SKFH01000012.1"/>
</dbReference>
<keyword evidence="2" id="KW-0808">Transferase</keyword>
<protein>
    <submittedName>
        <fullName evidence="2">Serine/threonine protein kinase</fullName>
    </submittedName>
</protein>
<dbReference type="Pfam" id="PF13581">
    <property type="entry name" value="HATPase_c_2"/>
    <property type="match status" value="1"/>
</dbReference>
<comment type="caution">
    <text evidence="2">The sequence shown here is derived from an EMBL/GenBank/DDBJ whole genome shotgun (WGS) entry which is preliminary data.</text>
</comment>
<dbReference type="GO" id="GO:0004674">
    <property type="term" value="F:protein serine/threonine kinase activity"/>
    <property type="evidence" value="ECO:0007669"/>
    <property type="project" value="UniProtKB-KW"/>
</dbReference>
<accession>A0A4R4E4E7</accession>
<dbReference type="Proteomes" id="UP000295164">
    <property type="component" value="Unassembled WGS sequence"/>
</dbReference>
<reference evidence="2 3" key="1">
    <citation type="submission" date="2019-03" db="EMBL/GenBank/DDBJ databases">
        <authorList>
            <person name="Kim M.K.M."/>
        </authorList>
    </citation>
    <scope>NUCLEOTIDE SEQUENCE [LARGE SCALE GENOMIC DNA]</scope>
    <source>
        <strain evidence="2 3">17J68-15</strain>
    </source>
</reference>
<dbReference type="InterPro" id="IPR003594">
    <property type="entry name" value="HATPase_dom"/>
</dbReference>
<dbReference type="PANTHER" id="PTHR35801">
    <property type="entry name" value="PHOSPHOSERINE PHOSPHATASE RSBX"/>
    <property type="match status" value="1"/>
</dbReference>
<keyword evidence="3" id="KW-1185">Reference proteome</keyword>
<dbReference type="SUPFAM" id="SSF81606">
    <property type="entry name" value="PP2C-like"/>
    <property type="match status" value="1"/>
</dbReference>
<dbReference type="Gene3D" id="3.30.565.10">
    <property type="entry name" value="Histidine kinase-like ATPase, C-terminal domain"/>
    <property type="match status" value="1"/>
</dbReference>